<gene>
    <name evidence="2" type="ORF">BIN_B_01604</name>
</gene>
<reference evidence="2" key="1">
    <citation type="submission" date="2019-05" db="EMBL/GenBank/DDBJ databases">
        <authorList>
            <person name="Naeem R."/>
            <person name="Antony C."/>
            <person name="Guan Q."/>
        </authorList>
    </citation>
    <scope>NUCLEOTIDE SEQUENCE</scope>
    <source>
        <strain evidence="2">1</strain>
    </source>
</reference>
<evidence type="ECO:0000313" key="2">
    <source>
        <dbReference type="EMBL" id="VTP07285.1"/>
    </source>
</evidence>
<sequence length="119" mass="13496">MIGKRPRARAAADARRVRAVKRWMGIDVTIDDGRLLIADTTAEREAAFEAYDHAIAMEARGHVLSNGWTWNQRWLNTIRNIRSSTENPGPRIDHIVTRRRQAGLPELVDGEPESERGRA</sequence>
<feature type="region of interest" description="Disordered" evidence="1">
    <location>
        <begin position="84"/>
        <end position="119"/>
    </location>
</feature>
<dbReference type="OMA" id="WHAAYIV"/>
<dbReference type="EMBL" id="LR589632">
    <property type="protein sequence ID" value="VTP07285.1"/>
    <property type="molecule type" value="Genomic_DNA"/>
</dbReference>
<evidence type="ECO:0000256" key="1">
    <source>
        <dbReference type="SAM" id="MobiDB-lite"/>
    </source>
</evidence>
<proteinExistence type="predicted"/>
<organism evidence="2">
    <name type="scientific">Mycolicibacterium smegmatis</name>
    <name type="common">Mycobacterium smegmatis</name>
    <dbReference type="NCBI Taxonomy" id="1772"/>
    <lineage>
        <taxon>Bacteria</taxon>
        <taxon>Bacillati</taxon>
        <taxon>Actinomycetota</taxon>
        <taxon>Actinomycetes</taxon>
        <taxon>Mycobacteriales</taxon>
        <taxon>Mycobacteriaceae</taxon>
        <taxon>Mycolicibacterium</taxon>
    </lineage>
</organism>
<dbReference type="GeneID" id="93460442"/>
<dbReference type="AlphaFoldDB" id="A0A653FC29"/>
<name>A0A653FC29_MYCSM</name>
<dbReference type="RefSeq" id="WP_011730803.1">
    <property type="nucleotide sequence ID" value="NZ_CP009495.1"/>
</dbReference>
<accession>A0A653FC29</accession>
<protein>
    <submittedName>
        <fullName evidence="2">Uncharacterized protein</fullName>
    </submittedName>
</protein>